<dbReference type="STRING" id="1202724.AM493_02140"/>
<feature type="chain" id="PRO_5005818599" description="Outer membrane protein beta-barrel domain-containing protein" evidence="1">
    <location>
        <begin position="21"/>
        <end position="260"/>
    </location>
</feature>
<evidence type="ECO:0000313" key="2">
    <source>
        <dbReference type="EMBL" id="KOS04971.1"/>
    </source>
</evidence>
<organism evidence="2 3">
    <name type="scientific">Flavobacterium akiainvivens</name>
    <dbReference type="NCBI Taxonomy" id="1202724"/>
    <lineage>
        <taxon>Bacteria</taxon>
        <taxon>Pseudomonadati</taxon>
        <taxon>Bacteroidota</taxon>
        <taxon>Flavobacteriia</taxon>
        <taxon>Flavobacteriales</taxon>
        <taxon>Flavobacteriaceae</taxon>
        <taxon>Flavobacterium</taxon>
    </lineage>
</organism>
<dbReference type="InterPro" id="IPR046111">
    <property type="entry name" value="DUF6048"/>
</dbReference>
<keyword evidence="3" id="KW-1185">Reference proteome</keyword>
<feature type="signal peptide" evidence="1">
    <location>
        <begin position="1"/>
        <end position="20"/>
    </location>
</feature>
<reference evidence="2 3" key="1">
    <citation type="submission" date="2015-08" db="EMBL/GenBank/DDBJ databases">
        <title>Whole genome sequence of Flavobacterium akiainvivens IK-1T, from decaying Wikstroemia oahuensis, an endemic Hawaiian shrub.</title>
        <authorList>
            <person name="Wan X."/>
            <person name="Hou S."/>
            <person name="Saito J."/>
            <person name="Donachie S."/>
        </authorList>
    </citation>
    <scope>NUCLEOTIDE SEQUENCE [LARGE SCALE GENOMIC DNA]</scope>
    <source>
        <strain evidence="2 3">IK-1</strain>
    </source>
</reference>
<dbReference type="OrthoDB" id="1199048at2"/>
<gene>
    <name evidence="2" type="ORF">AM493_02140</name>
</gene>
<comment type="caution">
    <text evidence="2">The sequence shown here is derived from an EMBL/GenBank/DDBJ whole genome shotgun (WGS) entry which is preliminary data.</text>
</comment>
<dbReference type="RefSeq" id="WP_054406025.1">
    <property type="nucleotide sequence ID" value="NZ_FOYA01000004.1"/>
</dbReference>
<evidence type="ECO:0008006" key="4">
    <source>
        <dbReference type="Google" id="ProtNLM"/>
    </source>
</evidence>
<dbReference type="EMBL" id="LIYD01000005">
    <property type="protein sequence ID" value="KOS04971.1"/>
    <property type="molecule type" value="Genomic_DNA"/>
</dbReference>
<dbReference type="Proteomes" id="UP000037755">
    <property type="component" value="Unassembled WGS sequence"/>
</dbReference>
<sequence>MYTLRYIFSLFVLVSFCAAAQEQPKDSTANKVPGPYPQRYGLRIGADVHRAARSVYDDDFRGIELVGDFRLSRKMYAAAELGTTKITVDEPQLNFTANGSYIKLGFDYNVYQNWLDMENMIYAGMRYGFSTFKQTLNSYTIYQNSDILTNDDVNGSYNYFDEVTVYPNTEYSSLTAHWVEIVGGFKAEVLDNVFIGLSARLNIKLAETEPAGFANLYIPGFNRTYEGAFGVGFNYTISYLIPLFKKQPKPAEPAPVKKKQ</sequence>
<dbReference type="PATRIC" id="fig|1202724.3.peg.439"/>
<protein>
    <recommendedName>
        <fullName evidence="4">Outer membrane protein beta-barrel domain-containing protein</fullName>
    </recommendedName>
</protein>
<name>A0A0M8MF58_9FLAO</name>
<proteinExistence type="predicted"/>
<keyword evidence="1" id="KW-0732">Signal</keyword>
<accession>A0A0M8MF58</accession>
<evidence type="ECO:0000256" key="1">
    <source>
        <dbReference type="SAM" id="SignalP"/>
    </source>
</evidence>
<evidence type="ECO:0000313" key="3">
    <source>
        <dbReference type="Proteomes" id="UP000037755"/>
    </source>
</evidence>
<dbReference type="AlphaFoldDB" id="A0A0M8MF58"/>
<dbReference type="Pfam" id="PF19515">
    <property type="entry name" value="DUF6048"/>
    <property type="match status" value="1"/>
</dbReference>